<sequence>MARPLLGHLRQMLLLPSTPSQDTMAFKQRDGRPEFISFLAPYLCLPTTDSFSYLGECSFYEFPKHRGWMLHYHESHDIPKDVRPYRDRLPRIPQDLVQSRPYSALTLQCYRIESGGNMAPLQDEISFLQEWPFFSVLFNVSSICGLSIDIAKEFLVEADTPGHKLHVSTAALNGLEHRWLESARSQVSTEEFQSRMHQLRLLVNYIASFYYSSDDHGGIDARGMLNYPQYKILLTIQTILRVVVRTLKASGVFSDEEVRALGFSALYLPFSAEDLCDVARTELLQQGWCQSEVAMLSTITREQGEYLFFATPLDRPRTTHDGCSIVRCLTSKIDETTYQTAHVTAECTCSHTKVNVDDLVTVLEKGEIPIVLISDDLELSIVSGCPFIAISHVWSHGLGNPFQNSLPICQIRRLRDHVSHLCINYPELNIATENNSYAVWIDTLCIPVARHLASYRTKAIHLLGRTFTDTTVLVLDRELEALDSRQTSVLEQSLRICCSGWMRRLWTLQEGMLSGELFIQLNHVAVRLTRPLQINLDDGPMFDQTSNGFLTIRYKHLISAMQYRLTSKMQDEPLILATLMGLDVGEILAAPDRMAQFHILMRKLPADLIFVDLHGKTLQHPPFQWAPSTLLESEIQDFAKYTEYPLAECDEDGLHVVYGGFIFTTDVVEGEKRPSGLVQKVFSIRDRRQGNRYRLTLKQKSAGSVEWPQQPALIVNRDVALLVDIIEDDWVQNEGSYAVQGEATVTVVAYAEFESLDGDKRLAEDEIPEFEGDFLRSWRSWCITRKAASNKGYKTPMRPRTHMYFGNQPKAPDGYCWIDHEFLS</sequence>
<dbReference type="EMBL" id="JAVFKD010000001">
    <property type="protein sequence ID" value="KAK5998589.1"/>
    <property type="molecule type" value="Genomic_DNA"/>
</dbReference>
<comment type="caution">
    <text evidence="1">The sequence shown here is derived from an EMBL/GenBank/DDBJ whole genome shotgun (WGS) entry which is preliminary data.</text>
</comment>
<accession>A0ABR0T2M2</accession>
<reference evidence="1 2" key="1">
    <citation type="submission" date="2024-01" db="EMBL/GenBank/DDBJ databases">
        <title>Complete genome of Cladobotryum mycophilum ATHUM6906.</title>
        <authorList>
            <person name="Christinaki A.C."/>
            <person name="Myridakis A.I."/>
            <person name="Kouvelis V.N."/>
        </authorList>
    </citation>
    <scope>NUCLEOTIDE SEQUENCE [LARGE SCALE GENOMIC DNA]</scope>
    <source>
        <strain evidence="1 2">ATHUM6906</strain>
    </source>
</reference>
<evidence type="ECO:0000313" key="1">
    <source>
        <dbReference type="EMBL" id="KAK5998589.1"/>
    </source>
</evidence>
<proteinExistence type="predicted"/>
<protein>
    <recommendedName>
        <fullName evidence="3">Heterokaryon incompatibility domain-containing protein</fullName>
    </recommendedName>
</protein>
<organism evidence="1 2">
    <name type="scientific">Cladobotryum mycophilum</name>
    <dbReference type="NCBI Taxonomy" id="491253"/>
    <lineage>
        <taxon>Eukaryota</taxon>
        <taxon>Fungi</taxon>
        <taxon>Dikarya</taxon>
        <taxon>Ascomycota</taxon>
        <taxon>Pezizomycotina</taxon>
        <taxon>Sordariomycetes</taxon>
        <taxon>Hypocreomycetidae</taxon>
        <taxon>Hypocreales</taxon>
        <taxon>Hypocreaceae</taxon>
        <taxon>Cladobotryum</taxon>
    </lineage>
</organism>
<keyword evidence="2" id="KW-1185">Reference proteome</keyword>
<dbReference type="PANTHER" id="PTHR39596:SF2">
    <property type="entry name" value="HET DOMAIN PROTEIN (AFU_ORTHOLOGUE AFUA_1G17550)-RELATED"/>
    <property type="match status" value="1"/>
</dbReference>
<gene>
    <name evidence="1" type="ORF">PT974_00970</name>
</gene>
<dbReference type="PANTHER" id="PTHR39596">
    <property type="match status" value="1"/>
</dbReference>
<evidence type="ECO:0008006" key="3">
    <source>
        <dbReference type="Google" id="ProtNLM"/>
    </source>
</evidence>
<dbReference type="Proteomes" id="UP001338125">
    <property type="component" value="Unassembled WGS sequence"/>
</dbReference>
<evidence type="ECO:0000313" key="2">
    <source>
        <dbReference type="Proteomes" id="UP001338125"/>
    </source>
</evidence>
<name>A0ABR0T2M2_9HYPO</name>